<name>J4DQ99_THEOR</name>
<reference evidence="3 4" key="1">
    <citation type="journal article" date="2012" name="MBio">
        <title>Comparative genome analysis of three eukaryotic parasites with differing abilities to transform leukocytes reveals key mediators of Theileria-induced leukocyte transformation.</title>
        <authorList>
            <person name="Hayashida K."/>
            <person name="Hara Y."/>
            <person name="Abe T."/>
            <person name="Yamasaki C."/>
            <person name="Toyoda A."/>
            <person name="Kosuge T."/>
            <person name="Suzuki Y."/>
            <person name="Sato Y."/>
            <person name="Kawashima S."/>
            <person name="Katayama T."/>
            <person name="Wakaguri H."/>
            <person name="Inoue N."/>
            <person name="Homma K."/>
            <person name="Tada-Umezaki M."/>
            <person name="Yagi Y."/>
            <person name="Fujii Y."/>
            <person name="Habara T."/>
            <person name="Kanehisa M."/>
            <person name="Watanabe H."/>
            <person name="Ito K."/>
            <person name="Gojobori T."/>
            <person name="Sugawara H."/>
            <person name="Imanishi T."/>
            <person name="Weir W."/>
            <person name="Gardner M."/>
            <person name="Pain A."/>
            <person name="Shiels B."/>
            <person name="Hattori M."/>
            <person name="Nene V."/>
            <person name="Sugimoto C."/>
        </authorList>
    </citation>
    <scope>NUCLEOTIDE SEQUENCE [LARGE SCALE GENOMIC DNA]</scope>
    <source>
        <strain evidence="3 4">Shintoku</strain>
    </source>
</reference>
<feature type="transmembrane region" description="Helical" evidence="2">
    <location>
        <begin position="193"/>
        <end position="220"/>
    </location>
</feature>
<feature type="transmembrane region" description="Helical" evidence="2">
    <location>
        <begin position="301"/>
        <end position="321"/>
    </location>
</feature>
<gene>
    <name evidence="3" type="ORF">TOT_040000460</name>
</gene>
<feature type="transmembrane region" description="Helical" evidence="2">
    <location>
        <begin position="21"/>
        <end position="42"/>
    </location>
</feature>
<dbReference type="Proteomes" id="UP000003786">
    <property type="component" value="Chromosome 4"/>
</dbReference>
<dbReference type="RefSeq" id="XP_009692385.1">
    <property type="nucleotide sequence ID" value="XM_009694090.1"/>
</dbReference>
<feature type="transmembrane region" description="Helical" evidence="2">
    <location>
        <begin position="156"/>
        <end position="177"/>
    </location>
</feature>
<keyword evidence="2" id="KW-1133">Transmembrane helix</keyword>
<dbReference type="eggNOG" id="ENOG502T4NB">
    <property type="taxonomic scope" value="Eukaryota"/>
</dbReference>
<dbReference type="AlphaFoldDB" id="J4DQ99"/>
<feature type="compositionally biased region" description="Basic and acidic residues" evidence="1">
    <location>
        <begin position="402"/>
        <end position="419"/>
    </location>
</feature>
<proteinExistence type="predicted"/>
<feature type="transmembrane region" description="Helical" evidence="2">
    <location>
        <begin position="92"/>
        <end position="112"/>
    </location>
</feature>
<accession>J4DQ99</accession>
<evidence type="ECO:0000313" key="3">
    <source>
        <dbReference type="EMBL" id="BAM42084.1"/>
    </source>
</evidence>
<evidence type="ECO:0000256" key="1">
    <source>
        <dbReference type="SAM" id="MobiDB-lite"/>
    </source>
</evidence>
<feature type="compositionally biased region" description="Basic and acidic residues" evidence="1">
    <location>
        <begin position="427"/>
        <end position="438"/>
    </location>
</feature>
<evidence type="ECO:0000256" key="2">
    <source>
        <dbReference type="SAM" id="Phobius"/>
    </source>
</evidence>
<protein>
    <submittedName>
        <fullName evidence="3">Uncharacterized protein</fullName>
    </submittedName>
</protein>
<feature type="transmembrane region" description="Helical" evidence="2">
    <location>
        <begin position="118"/>
        <end position="135"/>
    </location>
</feature>
<feature type="transmembrane region" description="Helical" evidence="2">
    <location>
        <begin position="455"/>
        <end position="479"/>
    </location>
</feature>
<dbReference type="GeneID" id="20716521"/>
<organism evidence="3 4">
    <name type="scientific">Theileria orientalis strain Shintoku</name>
    <dbReference type="NCBI Taxonomy" id="869250"/>
    <lineage>
        <taxon>Eukaryota</taxon>
        <taxon>Sar</taxon>
        <taxon>Alveolata</taxon>
        <taxon>Apicomplexa</taxon>
        <taxon>Aconoidasida</taxon>
        <taxon>Piroplasmida</taxon>
        <taxon>Theileriidae</taxon>
        <taxon>Theileria</taxon>
    </lineage>
</organism>
<feature type="compositionally biased region" description="Basic and acidic residues" evidence="1">
    <location>
        <begin position="347"/>
        <end position="373"/>
    </location>
</feature>
<keyword evidence="4" id="KW-1185">Reference proteome</keyword>
<feature type="transmembrane region" description="Helical" evidence="2">
    <location>
        <begin position="499"/>
        <end position="520"/>
    </location>
</feature>
<sequence>MEDSLGSEPVSESRSVFSSPGYTYFIWFLIGCMAHFGLQLFVLSCSIFTDVLEVPSNYCGTFLANMVALAIISCYLGFVVSHVLFPLKKVTLEFSFIITSVSLVLLCLVNITDKKIGRVVYILAMFVGCFCFGVMESVGITTASDPTLQGRPPKRVVFFLCGHPIGYALALLIHLVIENSYFAFYINSCGYTGAIYSCYGILVMVLLGVPVILFVIMHLYPMKSKRNLWQDSNIINSTIYYAEALRLLKKYTHYIVILVVIEATEVILNWRIGKSSSYLRINEVLIKLRSVLFLHDPYPKFDSIVCSLSIVMGYAIFDFVGRGFAIGVRRMVSDLKDRNRIMLNISKTEEQEKGEKSTEEETTGKNSRPEPMRSEATTPGMPINEETTPEVPINGEQTPEGLRNKEKGPKQKGEKEVKASKKKGKKEKTPEEMEKGMDDQLDQDPELRSNLRLGLYTNFLPFTWLPITFRIITGVVIFMQRHHPESLALANYTNLQGTLMLTMINAFIRGVVLSYVYSNLFESSRAEYLREHNVTVHAVKGEAKECVDMRYTANAAGSIMVSIVRMIDLSVMLVLAYVFYKYNRLLFDVSEVYIERSVWATDHLSSDFYKFFWWHTLPDLERHENPVCVEAERVRESPPKAAAL</sequence>
<dbReference type="VEuPathDB" id="PiroplasmaDB:TOT_040000460"/>
<dbReference type="OrthoDB" id="10348732at2759"/>
<keyword evidence="2" id="KW-0812">Transmembrane</keyword>
<feature type="transmembrane region" description="Helical" evidence="2">
    <location>
        <begin position="62"/>
        <end position="85"/>
    </location>
</feature>
<dbReference type="KEGG" id="tot:TOT_040000460"/>
<keyword evidence="2" id="KW-0472">Membrane</keyword>
<evidence type="ECO:0000313" key="4">
    <source>
        <dbReference type="Proteomes" id="UP000003786"/>
    </source>
</evidence>
<dbReference type="OMA" id="LFECELI"/>
<feature type="transmembrane region" description="Helical" evidence="2">
    <location>
        <begin position="559"/>
        <end position="580"/>
    </location>
</feature>
<feature type="region of interest" description="Disordered" evidence="1">
    <location>
        <begin position="346"/>
        <end position="442"/>
    </location>
</feature>
<dbReference type="EMBL" id="AP011949">
    <property type="protein sequence ID" value="BAM42084.1"/>
    <property type="molecule type" value="Genomic_DNA"/>
</dbReference>